<feature type="transmembrane region" description="Helical" evidence="6">
    <location>
        <begin position="228"/>
        <end position="247"/>
    </location>
</feature>
<evidence type="ECO:0000256" key="1">
    <source>
        <dbReference type="ARBA" id="ARBA00004141"/>
    </source>
</evidence>
<protein>
    <submittedName>
        <fullName evidence="7">Uncharacterized protein</fullName>
    </submittedName>
</protein>
<keyword evidence="4 6" id="KW-0472">Membrane</keyword>
<evidence type="ECO:0000256" key="2">
    <source>
        <dbReference type="ARBA" id="ARBA00022692"/>
    </source>
</evidence>
<dbReference type="EMBL" id="ML991776">
    <property type="protein sequence ID" value="KAF2238427.1"/>
    <property type="molecule type" value="Genomic_DNA"/>
</dbReference>
<dbReference type="AlphaFoldDB" id="A0A6A6HK65"/>
<evidence type="ECO:0000256" key="4">
    <source>
        <dbReference type="ARBA" id="ARBA00023136"/>
    </source>
</evidence>
<feature type="transmembrane region" description="Helical" evidence="6">
    <location>
        <begin position="110"/>
        <end position="132"/>
    </location>
</feature>
<evidence type="ECO:0000313" key="8">
    <source>
        <dbReference type="Proteomes" id="UP000800092"/>
    </source>
</evidence>
<dbReference type="Proteomes" id="UP000800092">
    <property type="component" value="Unassembled WGS sequence"/>
</dbReference>
<gene>
    <name evidence="7" type="ORF">EV356DRAFT_518969</name>
</gene>
<evidence type="ECO:0000256" key="5">
    <source>
        <dbReference type="ARBA" id="ARBA00034313"/>
    </source>
</evidence>
<evidence type="ECO:0000256" key="3">
    <source>
        <dbReference type="ARBA" id="ARBA00022989"/>
    </source>
</evidence>
<keyword evidence="8" id="KW-1185">Reference proteome</keyword>
<keyword evidence="2 6" id="KW-0812">Transmembrane</keyword>
<sequence length="251" mass="26789">MASLLPSPIHLVPLAQALGITAPAVYAAITYSYNVLVLPPLLAYADDERRLAKQWLRAYQYGPVFVPPLLLTSTVTNGALAGWAFARWIAAGEYGSGVLGVGAGSGSGSGSLWALGAGIAHAAAVLAFGAIVPYTLAGMEKQINGAAKWKVQMLLAPAFSTPLTEKGRQEAKLGHADGLDEQKKWVMEEGTSPSAFKQSARRDWRVWAEGATMREIVMKWGKWNAVRVPMTILSFVTSTLGMCLSVWEAGK</sequence>
<dbReference type="OrthoDB" id="5343383at2759"/>
<comment type="subcellular location">
    <subcellularLocation>
        <location evidence="1">Membrane</location>
        <topology evidence="1">Multi-pass membrane protein</topology>
    </subcellularLocation>
</comment>
<dbReference type="PANTHER" id="PTHR35042:SF1">
    <property type="entry name" value="DUF1772-DOMAIN-CONTAINING PROTEIN"/>
    <property type="match status" value="1"/>
</dbReference>
<feature type="transmembrane region" description="Helical" evidence="6">
    <location>
        <begin position="65"/>
        <end position="90"/>
    </location>
</feature>
<keyword evidence="3 6" id="KW-1133">Transmembrane helix</keyword>
<comment type="similarity">
    <text evidence="5">Belongs to the anthrone oxygenase family.</text>
</comment>
<name>A0A6A6HK65_VIRVR</name>
<reference evidence="7" key="1">
    <citation type="journal article" date="2020" name="Stud. Mycol.">
        <title>101 Dothideomycetes genomes: a test case for predicting lifestyles and emergence of pathogens.</title>
        <authorList>
            <person name="Haridas S."/>
            <person name="Albert R."/>
            <person name="Binder M."/>
            <person name="Bloem J."/>
            <person name="Labutti K."/>
            <person name="Salamov A."/>
            <person name="Andreopoulos B."/>
            <person name="Baker S."/>
            <person name="Barry K."/>
            <person name="Bills G."/>
            <person name="Bluhm B."/>
            <person name="Cannon C."/>
            <person name="Castanera R."/>
            <person name="Culley D."/>
            <person name="Daum C."/>
            <person name="Ezra D."/>
            <person name="Gonzalez J."/>
            <person name="Henrissat B."/>
            <person name="Kuo A."/>
            <person name="Liang C."/>
            <person name="Lipzen A."/>
            <person name="Lutzoni F."/>
            <person name="Magnuson J."/>
            <person name="Mondo S."/>
            <person name="Nolan M."/>
            <person name="Ohm R."/>
            <person name="Pangilinan J."/>
            <person name="Park H.-J."/>
            <person name="Ramirez L."/>
            <person name="Alfaro M."/>
            <person name="Sun H."/>
            <person name="Tritt A."/>
            <person name="Yoshinaga Y."/>
            <person name="Zwiers L.-H."/>
            <person name="Turgeon B."/>
            <person name="Goodwin S."/>
            <person name="Spatafora J."/>
            <person name="Crous P."/>
            <person name="Grigoriev I."/>
        </authorList>
    </citation>
    <scope>NUCLEOTIDE SEQUENCE</scope>
    <source>
        <strain evidence="7">Tuck. ex Michener</strain>
    </source>
</reference>
<evidence type="ECO:0000256" key="6">
    <source>
        <dbReference type="SAM" id="Phobius"/>
    </source>
</evidence>
<dbReference type="PANTHER" id="PTHR35042">
    <property type="entry name" value="ANTHRONE OXYGENASE ENCC"/>
    <property type="match status" value="1"/>
</dbReference>
<accession>A0A6A6HK65</accession>
<feature type="transmembrane region" description="Helical" evidence="6">
    <location>
        <begin position="20"/>
        <end position="44"/>
    </location>
</feature>
<organism evidence="7 8">
    <name type="scientific">Viridothelium virens</name>
    <name type="common">Speckled blister lichen</name>
    <name type="synonym">Trypethelium virens</name>
    <dbReference type="NCBI Taxonomy" id="1048519"/>
    <lineage>
        <taxon>Eukaryota</taxon>
        <taxon>Fungi</taxon>
        <taxon>Dikarya</taxon>
        <taxon>Ascomycota</taxon>
        <taxon>Pezizomycotina</taxon>
        <taxon>Dothideomycetes</taxon>
        <taxon>Dothideomycetes incertae sedis</taxon>
        <taxon>Trypetheliales</taxon>
        <taxon>Trypetheliaceae</taxon>
        <taxon>Viridothelium</taxon>
    </lineage>
</organism>
<evidence type="ECO:0000313" key="7">
    <source>
        <dbReference type="EMBL" id="KAF2238427.1"/>
    </source>
</evidence>
<dbReference type="GO" id="GO:0016020">
    <property type="term" value="C:membrane"/>
    <property type="evidence" value="ECO:0007669"/>
    <property type="project" value="UniProtKB-SubCell"/>
</dbReference>
<proteinExistence type="inferred from homology"/>